<protein>
    <recommendedName>
        <fullName evidence="4">BZIP domain-containing protein</fullName>
    </recommendedName>
</protein>
<organism evidence="2 3">
    <name type="scientific">Aspergillus aculeatus (strain ATCC 16872 / CBS 172.66 / WB 5094)</name>
    <dbReference type="NCBI Taxonomy" id="690307"/>
    <lineage>
        <taxon>Eukaryota</taxon>
        <taxon>Fungi</taxon>
        <taxon>Dikarya</taxon>
        <taxon>Ascomycota</taxon>
        <taxon>Pezizomycotina</taxon>
        <taxon>Eurotiomycetes</taxon>
        <taxon>Eurotiomycetidae</taxon>
        <taxon>Eurotiales</taxon>
        <taxon>Aspergillaceae</taxon>
        <taxon>Aspergillus</taxon>
        <taxon>Aspergillus subgen. Circumdati</taxon>
    </lineage>
</organism>
<dbReference type="AlphaFoldDB" id="A0A1L9WQZ3"/>
<accession>A0A1L9WQZ3</accession>
<dbReference type="RefSeq" id="XP_020054916.1">
    <property type="nucleotide sequence ID" value="XM_020198543.1"/>
</dbReference>
<dbReference type="OrthoDB" id="2245989at2759"/>
<dbReference type="GeneID" id="30972357"/>
<dbReference type="CDD" id="cd14688">
    <property type="entry name" value="bZIP_YAP"/>
    <property type="match status" value="1"/>
</dbReference>
<dbReference type="VEuPathDB" id="FungiDB:ASPACDRAFT_1889724"/>
<dbReference type="Pfam" id="PF11905">
    <property type="entry name" value="DUF3425"/>
    <property type="match status" value="1"/>
</dbReference>
<dbReference type="InterPro" id="IPR021833">
    <property type="entry name" value="DUF3425"/>
</dbReference>
<dbReference type="Proteomes" id="UP000184546">
    <property type="component" value="Unassembled WGS sequence"/>
</dbReference>
<dbReference type="EMBL" id="KV878980">
    <property type="protein sequence ID" value="OJJ98576.1"/>
    <property type="molecule type" value="Genomic_DNA"/>
</dbReference>
<sequence>MLTPKNLPADDWRGVSDAKERRRLQNRINQRAYRFKKRLQKGLIYPNGQWRPVQAKHQPRQSPRPIASKSTAPATVQDLVSDKDVNHALIPRSSAAGISKPYYSLSKSVDSRTGISNAELSRYMSSWAGKVSTQWLKLLDVHKKAILLHEVARFHHSYWLNSPCADHLLSLTRINVHRAFVHNMVVLGITWEWMQDDSISPFVMAQPGGCFKEDAVIPARLIPTSLQRRSIHHTWLDLFPCPIMRDNLLQAGNDWDDEELCTDIMGFWDGTSTGPFGLLIWGEPADPRNWEVTEGFKRKWQWTLQGCVELKWSTNYWRAKRGEKPLFSMGSISAQQQRSLHERSHVSSGYNVLSGVHIH</sequence>
<dbReference type="STRING" id="690307.A0A1L9WQZ3"/>
<reference evidence="3" key="1">
    <citation type="journal article" date="2017" name="Genome Biol.">
        <title>Comparative genomics reveals high biological diversity and specific adaptations in the industrially and medically important fungal genus Aspergillus.</title>
        <authorList>
            <person name="de Vries R.P."/>
            <person name="Riley R."/>
            <person name="Wiebenga A."/>
            <person name="Aguilar-Osorio G."/>
            <person name="Amillis S."/>
            <person name="Uchima C.A."/>
            <person name="Anderluh G."/>
            <person name="Asadollahi M."/>
            <person name="Askin M."/>
            <person name="Barry K."/>
            <person name="Battaglia E."/>
            <person name="Bayram O."/>
            <person name="Benocci T."/>
            <person name="Braus-Stromeyer S.A."/>
            <person name="Caldana C."/>
            <person name="Canovas D."/>
            <person name="Cerqueira G.C."/>
            <person name="Chen F."/>
            <person name="Chen W."/>
            <person name="Choi C."/>
            <person name="Clum A."/>
            <person name="Dos Santos R.A."/>
            <person name="Damasio A.R."/>
            <person name="Diallinas G."/>
            <person name="Emri T."/>
            <person name="Fekete E."/>
            <person name="Flipphi M."/>
            <person name="Freyberg S."/>
            <person name="Gallo A."/>
            <person name="Gournas C."/>
            <person name="Habgood R."/>
            <person name="Hainaut M."/>
            <person name="Harispe M.L."/>
            <person name="Henrissat B."/>
            <person name="Hilden K.S."/>
            <person name="Hope R."/>
            <person name="Hossain A."/>
            <person name="Karabika E."/>
            <person name="Karaffa L."/>
            <person name="Karanyi Z."/>
            <person name="Krasevec N."/>
            <person name="Kuo A."/>
            <person name="Kusch H."/>
            <person name="LaButti K."/>
            <person name="Lagendijk E.L."/>
            <person name="Lapidus A."/>
            <person name="Levasseur A."/>
            <person name="Lindquist E."/>
            <person name="Lipzen A."/>
            <person name="Logrieco A.F."/>
            <person name="MacCabe A."/>
            <person name="Maekelae M.R."/>
            <person name="Malavazi I."/>
            <person name="Melin P."/>
            <person name="Meyer V."/>
            <person name="Mielnichuk N."/>
            <person name="Miskei M."/>
            <person name="Molnar A.P."/>
            <person name="Mule G."/>
            <person name="Ngan C.Y."/>
            <person name="Orejas M."/>
            <person name="Orosz E."/>
            <person name="Ouedraogo J.P."/>
            <person name="Overkamp K.M."/>
            <person name="Park H.-S."/>
            <person name="Perrone G."/>
            <person name="Piumi F."/>
            <person name="Punt P.J."/>
            <person name="Ram A.F."/>
            <person name="Ramon A."/>
            <person name="Rauscher S."/>
            <person name="Record E."/>
            <person name="Riano-Pachon D.M."/>
            <person name="Robert V."/>
            <person name="Roehrig J."/>
            <person name="Ruller R."/>
            <person name="Salamov A."/>
            <person name="Salih N.S."/>
            <person name="Samson R.A."/>
            <person name="Sandor E."/>
            <person name="Sanguinetti M."/>
            <person name="Schuetze T."/>
            <person name="Sepcic K."/>
            <person name="Shelest E."/>
            <person name="Sherlock G."/>
            <person name="Sophianopoulou V."/>
            <person name="Squina F.M."/>
            <person name="Sun H."/>
            <person name="Susca A."/>
            <person name="Todd R.B."/>
            <person name="Tsang A."/>
            <person name="Unkles S.E."/>
            <person name="van de Wiele N."/>
            <person name="van Rossen-Uffink D."/>
            <person name="Oliveira J.V."/>
            <person name="Vesth T.C."/>
            <person name="Visser J."/>
            <person name="Yu J.-H."/>
            <person name="Zhou M."/>
            <person name="Andersen M.R."/>
            <person name="Archer D.B."/>
            <person name="Baker S.E."/>
            <person name="Benoit I."/>
            <person name="Brakhage A.A."/>
            <person name="Braus G.H."/>
            <person name="Fischer R."/>
            <person name="Frisvad J.C."/>
            <person name="Goldman G.H."/>
            <person name="Houbraken J."/>
            <person name="Oakley B."/>
            <person name="Pocsi I."/>
            <person name="Scazzocchio C."/>
            <person name="Seiboth B."/>
            <person name="vanKuyk P.A."/>
            <person name="Wortman J."/>
            <person name="Dyer P.S."/>
            <person name="Grigoriev I.V."/>
        </authorList>
    </citation>
    <scope>NUCLEOTIDE SEQUENCE [LARGE SCALE GENOMIC DNA]</scope>
    <source>
        <strain evidence="3">ATCC 16872 / CBS 172.66 / WB 5094</strain>
    </source>
</reference>
<dbReference type="PANTHER" id="PTHR38116">
    <property type="entry name" value="CHROMOSOME 7, WHOLE GENOME SHOTGUN SEQUENCE"/>
    <property type="match status" value="1"/>
</dbReference>
<keyword evidence="3" id="KW-1185">Reference proteome</keyword>
<evidence type="ECO:0000256" key="1">
    <source>
        <dbReference type="SAM" id="MobiDB-lite"/>
    </source>
</evidence>
<name>A0A1L9WQZ3_ASPA1</name>
<evidence type="ECO:0000313" key="2">
    <source>
        <dbReference type="EMBL" id="OJJ98576.1"/>
    </source>
</evidence>
<feature type="region of interest" description="Disordered" evidence="1">
    <location>
        <begin position="47"/>
        <end position="73"/>
    </location>
</feature>
<gene>
    <name evidence="2" type="ORF">ASPACDRAFT_1889724</name>
</gene>
<evidence type="ECO:0000313" key="3">
    <source>
        <dbReference type="Proteomes" id="UP000184546"/>
    </source>
</evidence>
<dbReference type="OMA" id="ELCTDIM"/>
<proteinExistence type="predicted"/>
<evidence type="ECO:0008006" key="4">
    <source>
        <dbReference type="Google" id="ProtNLM"/>
    </source>
</evidence>
<dbReference type="PANTHER" id="PTHR38116:SF1">
    <property type="entry name" value="BZIP DOMAIN-CONTAINING PROTEIN"/>
    <property type="match status" value="1"/>
</dbReference>